<evidence type="ECO:0000313" key="3">
    <source>
        <dbReference type="Proteomes" id="UP000196239"/>
    </source>
</evidence>
<feature type="transmembrane region" description="Helical" evidence="1">
    <location>
        <begin position="47"/>
        <end position="65"/>
    </location>
</feature>
<evidence type="ECO:0000313" key="2">
    <source>
        <dbReference type="EMBL" id="CUR51799.1"/>
    </source>
</evidence>
<accession>A0A128A375</accession>
<feature type="transmembrane region" description="Helical" evidence="1">
    <location>
        <begin position="12"/>
        <end position="31"/>
    </location>
</feature>
<gene>
    <name evidence="2" type="ORF">NDEV_1034</name>
</gene>
<name>A0A128A375_9ARCH</name>
<reference evidence="3" key="1">
    <citation type="submission" date="2015-10" db="EMBL/GenBank/DDBJ databases">
        <authorList>
            <person name="Lehtovirta-Morley L.E."/>
            <person name="Vieille C."/>
        </authorList>
    </citation>
    <scope>NUCLEOTIDE SEQUENCE [LARGE SCALE GENOMIC DNA]</scope>
</reference>
<keyword evidence="1" id="KW-0472">Membrane</keyword>
<keyword evidence="1" id="KW-0812">Transmembrane</keyword>
<sequence>MLSKREKEIVQIFGLAYVFTLIVIGIVYYGFKVDTLNPSPVVDVRNWVSLVVALIIPTAIVIAIWRDSKYDQKELGSIVKNIADQQTAISNLVNDIKSVTTKVEDIIQKQEEEKAKRYQNVVNKIHSSLMNIQGMIMAVERILKDTEVRAASAEIKNHLELKDYFIRDLERTLLQYPAMIPDELLSEINRILDNAKHHPKYKSEYDVDMTHCSELIQKMIEIRKKLPEIQK</sequence>
<dbReference type="EMBL" id="LN890280">
    <property type="protein sequence ID" value="CUR51799.1"/>
    <property type="molecule type" value="Genomic_DNA"/>
</dbReference>
<evidence type="ECO:0000256" key="1">
    <source>
        <dbReference type="SAM" id="Phobius"/>
    </source>
</evidence>
<organism evidence="2 3">
    <name type="scientific">Nitrosotalea devaniterrae</name>
    <dbReference type="NCBI Taxonomy" id="1078905"/>
    <lineage>
        <taxon>Archaea</taxon>
        <taxon>Nitrososphaerota</taxon>
        <taxon>Nitrososphaeria</taxon>
        <taxon>Nitrosotaleales</taxon>
        <taxon>Nitrosotaleaceae</taxon>
        <taxon>Nitrosotalea</taxon>
    </lineage>
</organism>
<protein>
    <submittedName>
        <fullName evidence="2">ATPase involved in DNA repair</fullName>
    </submittedName>
</protein>
<keyword evidence="3" id="KW-1185">Reference proteome</keyword>
<dbReference type="AlphaFoldDB" id="A0A128A375"/>
<dbReference type="KEGG" id="ndv:NDEV_1034"/>
<dbReference type="Proteomes" id="UP000196239">
    <property type="component" value="Chromosome 1"/>
</dbReference>
<keyword evidence="1" id="KW-1133">Transmembrane helix</keyword>
<proteinExistence type="predicted"/>